<proteinExistence type="predicted"/>
<sequence length="90" mass="9830">MAVVITIAVIQRNIEQSYTAYRLQLPGDINSEIATALGSDFTSTLDRARAEKAIVDSLITHNTAELKKSTAAAHAFFGRNVLARDIKKAR</sequence>
<dbReference type="AlphaFoldDB" id="A0A1Y3PEZ6"/>
<dbReference type="EMBL" id="LOHF01000002">
    <property type="protein sequence ID" value="OUM75384.1"/>
    <property type="molecule type" value="Genomic_DNA"/>
</dbReference>
<name>A0A1Y3PEZ6_9PSED</name>
<dbReference type="Proteomes" id="UP000195440">
    <property type="component" value="Unassembled WGS sequence"/>
</dbReference>
<keyword evidence="2" id="KW-1185">Reference proteome</keyword>
<reference evidence="1 2" key="1">
    <citation type="journal article" date="2017" name="Syst. Appl. Microbiol.">
        <title>Pseudomonas caspiana sp. nov., a citrus pathogen in the Pseudomonas syringae phylogenetic group.</title>
        <authorList>
            <person name="Busquets A."/>
            <person name="Gomila M."/>
            <person name="Beiki F."/>
            <person name="Mulet M."/>
            <person name="Rahimian H."/>
            <person name="Garcia-Valdes E."/>
            <person name="Lalucat J."/>
        </authorList>
    </citation>
    <scope>NUCLEOTIDE SEQUENCE [LARGE SCALE GENOMIC DNA]</scope>
    <source>
        <strain evidence="1 2">FBF102</strain>
    </source>
</reference>
<organism evidence="1 2">
    <name type="scientific">Pseudomonas caspiana</name>
    <dbReference type="NCBI Taxonomy" id="1451454"/>
    <lineage>
        <taxon>Bacteria</taxon>
        <taxon>Pseudomonadati</taxon>
        <taxon>Pseudomonadota</taxon>
        <taxon>Gammaproteobacteria</taxon>
        <taxon>Pseudomonadales</taxon>
        <taxon>Pseudomonadaceae</taxon>
        <taxon>Pseudomonas</taxon>
    </lineage>
</organism>
<gene>
    <name evidence="1" type="ORF">AUC60_04080</name>
</gene>
<evidence type="ECO:0000313" key="1">
    <source>
        <dbReference type="EMBL" id="OUM75384.1"/>
    </source>
</evidence>
<evidence type="ECO:0000313" key="2">
    <source>
        <dbReference type="Proteomes" id="UP000195440"/>
    </source>
</evidence>
<comment type="caution">
    <text evidence="1">The sequence shown here is derived from an EMBL/GenBank/DDBJ whole genome shotgun (WGS) entry which is preliminary data.</text>
</comment>
<accession>A0A1Y3PEZ6</accession>
<protein>
    <submittedName>
        <fullName evidence="1">Uncharacterized protein</fullName>
    </submittedName>
</protein>